<gene>
    <name evidence="1" type="ORF">N781_00735</name>
</gene>
<comment type="caution">
    <text evidence="1">The sequence shown here is derived from an EMBL/GenBank/DDBJ whole genome shotgun (WGS) entry which is preliminary data.</text>
</comment>
<dbReference type="eggNOG" id="ENOG5030CHH">
    <property type="taxonomic scope" value="Bacteria"/>
</dbReference>
<proteinExistence type="predicted"/>
<protein>
    <submittedName>
        <fullName evidence="1">Uncharacterized protein</fullName>
    </submittedName>
</protein>
<evidence type="ECO:0000313" key="1">
    <source>
        <dbReference type="EMBL" id="KGX94058.1"/>
    </source>
</evidence>
<dbReference type="STRING" id="1385510.GCA_000425205_00331"/>
<name>A0A0A5GS56_9BACI</name>
<accession>A0A0A5GS56</accession>
<keyword evidence="2" id="KW-1185">Reference proteome</keyword>
<dbReference type="RefSeq" id="WP_026799141.1">
    <property type="nucleotide sequence ID" value="NZ_AULI01000001.1"/>
</dbReference>
<dbReference type="OrthoDB" id="2666601at2"/>
<dbReference type="AlphaFoldDB" id="A0A0A5GS56"/>
<organism evidence="1 2">
    <name type="scientific">Pontibacillus halophilus JSM 076056 = DSM 19796</name>
    <dbReference type="NCBI Taxonomy" id="1385510"/>
    <lineage>
        <taxon>Bacteria</taxon>
        <taxon>Bacillati</taxon>
        <taxon>Bacillota</taxon>
        <taxon>Bacilli</taxon>
        <taxon>Bacillales</taxon>
        <taxon>Bacillaceae</taxon>
        <taxon>Pontibacillus</taxon>
    </lineage>
</organism>
<dbReference type="Proteomes" id="UP000030528">
    <property type="component" value="Unassembled WGS sequence"/>
</dbReference>
<sequence>MPEIWFKGFEIQRISDSSGVFSGTNQQYGFSARSQRTEGQGAIDGDYNLITHNKHVVMKHEKDQEDDG</sequence>
<reference evidence="1 2" key="1">
    <citation type="submission" date="2013-08" db="EMBL/GenBank/DDBJ databases">
        <authorList>
            <person name="Huang J."/>
            <person name="Wang G."/>
        </authorList>
    </citation>
    <scope>NUCLEOTIDE SEQUENCE [LARGE SCALE GENOMIC DNA]</scope>
    <source>
        <strain evidence="1 2">JSM 076056</strain>
    </source>
</reference>
<dbReference type="EMBL" id="AVPE01000001">
    <property type="protein sequence ID" value="KGX94058.1"/>
    <property type="molecule type" value="Genomic_DNA"/>
</dbReference>
<evidence type="ECO:0000313" key="2">
    <source>
        <dbReference type="Proteomes" id="UP000030528"/>
    </source>
</evidence>